<organism evidence="2 3">
    <name type="scientific">Bacteroides cellulosilyticus</name>
    <dbReference type="NCBI Taxonomy" id="246787"/>
    <lineage>
        <taxon>Bacteria</taxon>
        <taxon>Pseudomonadati</taxon>
        <taxon>Bacteroidota</taxon>
        <taxon>Bacteroidia</taxon>
        <taxon>Bacteroidales</taxon>
        <taxon>Bacteroidaceae</taxon>
        <taxon>Bacteroides</taxon>
    </lineage>
</organism>
<keyword evidence="1" id="KW-0812">Transmembrane</keyword>
<feature type="transmembrane region" description="Helical" evidence="1">
    <location>
        <begin position="12"/>
        <end position="29"/>
    </location>
</feature>
<dbReference type="KEGG" id="bcel:BcellWH2_02455"/>
<name>A0A0P0GFC6_9BACE</name>
<keyword evidence="1" id="KW-0472">Membrane</keyword>
<evidence type="ECO:0000313" key="3">
    <source>
        <dbReference type="Proteomes" id="UP000061809"/>
    </source>
</evidence>
<dbReference type="EMBL" id="CP012801">
    <property type="protein sequence ID" value="ALJ59694.1"/>
    <property type="molecule type" value="Genomic_DNA"/>
</dbReference>
<evidence type="ECO:0000256" key="1">
    <source>
        <dbReference type="SAM" id="Phobius"/>
    </source>
</evidence>
<gene>
    <name evidence="2" type="ORF">BcellWH2_02455</name>
</gene>
<protein>
    <submittedName>
        <fullName evidence="2">Uncharacterized protein</fullName>
    </submittedName>
</protein>
<proteinExistence type="predicted"/>
<reference evidence="2 3" key="1">
    <citation type="journal article" date="2015" name="Science">
        <title>Genetic determinants of in vivo fitness and diet responsiveness in multiple human gut Bacteroides.</title>
        <authorList>
            <person name="Wu M."/>
            <person name="McNulty N.P."/>
            <person name="Rodionov D.A."/>
            <person name="Khoroshkin M.S."/>
            <person name="Griffin N.W."/>
            <person name="Cheng J."/>
            <person name="Latreille P."/>
            <person name="Kerstetter R.A."/>
            <person name="Terrapon N."/>
            <person name="Henrissat B."/>
            <person name="Osterman A.L."/>
            <person name="Gordon J.I."/>
        </authorList>
    </citation>
    <scope>NUCLEOTIDE SEQUENCE [LARGE SCALE GENOMIC DNA]</scope>
    <source>
        <strain evidence="2 3">WH2</strain>
    </source>
</reference>
<dbReference type="Proteomes" id="UP000061809">
    <property type="component" value="Chromosome"/>
</dbReference>
<dbReference type="PATRIC" id="fig|246787.4.peg.2527"/>
<keyword evidence="1" id="KW-1133">Transmembrane helix</keyword>
<sequence>MNMTIIVMINNFYDTVLIIFTMLLRGFIVDGLSKGQFVGITSYTR</sequence>
<accession>A0A0P0GFC6</accession>
<dbReference type="AlphaFoldDB" id="A0A0P0GFC6"/>
<evidence type="ECO:0000313" key="2">
    <source>
        <dbReference type="EMBL" id="ALJ59694.1"/>
    </source>
</evidence>